<sequence>MTTVLIAASSLTITRAQTVKSSKTPVRSLASQKHSQSSNIMEYRKIKVEDTEIFYREAGEKAKPVILLLHGFPSSSHMYRNLIAKLAPDYHIIAPDYPGFGMSSSPSPETFNYTFDHLSEIVEKFIDNLKLTSITFYLQDYGGPIGFRIATRRPELVKALIIQNANMYMEGIGPDVQKIGALSAAKDTEGLKAAANYMMSLEGIKEQYLYGASQPERISPDSYYMDHFFFEQPGIKDIQKVLFRDYENNFPKYPEWQNYLRKHQPPTLLVWGKNDKIFPGAGATAYKKDLPKAEVHLFNGGHFLLEESGEEVAALIQSFLKKLK</sequence>
<dbReference type="AlphaFoldDB" id="A0A317EVK7"/>
<dbReference type="PANTHER" id="PTHR42977:SF1">
    <property type="entry name" value="BLR6576 PROTEIN"/>
    <property type="match status" value="1"/>
</dbReference>
<dbReference type="GO" id="GO:0004301">
    <property type="term" value="F:epoxide hydrolase activity"/>
    <property type="evidence" value="ECO:0007669"/>
    <property type="project" value="TreeGrafter"/>
</dbReference>
<proteinExistence type="predicted"/>
<dbReference type="InterPro" id="IPR051340">
    <property type="entry name" value="Haloalkane_dehalogenase"/>
</dbReference>
<dbReference type="InterPro" id="IPR000639">
    <property type="entry name" value="Epox_hydrolase-like"/>
</dbReference>
<dbReference type="Pfam" id="PF00561">
    <property type="entry name" value="Abhydrolase_1"/>
    <property type="match status" value="2"/>
</dbReference>
<name>A0A317EVK7_9SPHI</name>
<feature type="domain" description="AB hydrolase-1" evidence="1">
    <location>
        <begin position="242"/>
        <end position="307"/>
    </location>
</feature>
<dbReference type="OrthoDB" id="9799612at2"/>
<dbReference type="EMBL" id="QGNY01000007">
    <property type="protein sequence ID" value="PWS30482.1"/>
    <property type="molecule type" value="Genomic_DNA"/>
</dbReference>
<protein>
    <submittedName>
        <fullName evidence="2">Alpha/beta hydrolase</fullName>
    </submittedName>
</protein>
<keyword evidence="3" id="KW-1185">Reference proteome</keyword>
<dbReference type="SUPFAM" id="SSF53474">
    <property type="entry name" value="alpha/beta-Hydrolases"/>
    <property type="match status" value="1"/>
</dbReference>
<dbReference type="PRINTS" id="PR00111">
    <property type="entry name" value="ABHYDROLASE"/>
</dbReference>
<feature type="domain" description="AB hydrolase-1" evidence="1">
    <location>
        <begin position="64"/>
        <end position="179"/>
    </location>
</feature>
<dbReference type="Proteomes" id="UP000245391">
    <property type="component" value="Unassembled WGS sequence"/>
</dbReference>
<dbReference type="InterPro" id="IPR029058">
    <property type="entry name" value="AB_hydrolase_fold"/>
</dbReference>
<gene>
    <name evidence="2" type="ORF">DF947_18580</name>
</gene>
<accession>A0A317EVK7</accession>
<evidence type="ECO:0000313" key="2">
    <source>
        <dbReference type="EMBL" id="PWS30482.1"/>
    </source>
</evidence>
<dbReference type="Gene3D" id="3.40.50.1820">
    <property type="entry name" value="alpha/beta hydrolase"/>
    <property type="match status" value="1"/>
</dbReference>
<evidence type="ECO:0000259" key="1">
    <source>
        <dbReference type="Pfam" id="PF00561"/>
    </source>
</evidence>
<dbReference type="PRINTS" id="PR00412">
    <property type="entry name" value="EPOXHYDRLASE"/>
</dbReference>
<comment type="caution">
    <text evidence="2">The sequence shown here is derived from an EMBL/GenBank/DDBJ whole genome shotgun (WGS) entry which is preliminary data.</text>
</comment>
<reference evidence="3" key="1">
    <citation type="submission" date="2018-05" db="EMBL/GenBank/DDBJ databases">
        <title>Pedobacter paludis sp. nov., isolated from wetland soil.</title>
        <authorList>
            <person name="Zhang Y."/>
        </authorList>
    </citation>
    <scope>NUCLEOTIDE SEQUENCE [LARGE SCALE GENOMIC DNA]</scope>
    <source>
        <strain evidence="3">R-8</strain>
    </source>
</reference>
<organism evidence="2 3">
    <name type="scientific">Pedobacter paludis</name>
    <dbReference type="NCBI Taxonomy" id="2203212"/>
    <lineage>
        <taxon>Bacteria</taxon>
        <taxon>Pseudomonadati</taxon>
        <taxon>Bacteroidota</taxon>
        <taxon>Sphingobacteriia</taxon>
        <taxon>Sphingobacteriales</taxon>
        <taxon>Sphingobacteriaceae</taxon>
        <taxon>Pedobacter</taxon>
    </lineage>
</organism>
<dbReference type="InterPro" id="IPR000073">
    <property type="entry name" value="AB_hydrolase_1"/>
</dbReference>
<evidence type="ECO:0000313" key="3">
    <source>
        <dbReference type="Proteomes" id="UP000245391"/>
    </source>
</evidence>
<keyword evidence="2" id="KW-0378">Hydrolase</keyword>
<dbReference type="PANTHER" id="PTHR42977">
    <property type="entry name" value="HYDROLASE-RELATED"/>
    <property type="match status" value="1"/>
</dbReference>